<evidence type="ECO:0000313" key="2">
    <source>
        <dbReference type="EMBL" id="USW57826.1"/>
    </source>
</evidence>
<proteinExistence type="predicted"/>
<evidence type="ECO:0000256" key="1">
    <source>
        <dbReference type="SAM" id="SignalP"/>
    </source>
</evidence>
<gene>
    <name evidence="2" type="ORF">Slin15195_G111450</name>
</gene>
<dbReference type="AlphaFoldDB" id="A0A9Q9ENH9"/>
<dbReference type="EMBL" id="CP099427">
    <property type="protein sequence ID" value="USW57826.1"/>
    <property type="molecule type" value="Genomic_DNA"/>
</dbReference>
<dbReference type="Proteomes" id="UP001056384">
    <property type="component" value="Chromosome 10"/>
</dbReference>
<accession>A0A9Q9ENH9</accession>
<protein>
    <submittedName>
        <fullName evidence="2">Uncharacterized protein</fullName>
    </submittedName>
</protein>
<reference evidence="2" key="1">
    <citation type="submission" date="2022-06" db="EMBL/GenBank/DDBJ databases">
        <title>Complete genome sequences of two strains of the flax pathogen Septoria linicola.</title>
        <authorList>
            <person name="Lapalu N."/>
            <person name="Simon A."/>
            <person name="Demenou B."/>
            <person name="Paumier D."/>
            <person name="Guillot M.-P."/>
            <person name="Gout L."/>
            <person name="Valade R."/>
        </authorList>
    </citation>
    <scope>NUCLEOTIDE SEQUENCE</scope>
    <source>
        <strain evidence="2">SE15195</strain>
    </source>
</reference>
<evidence type="ECO:0000313" key="3">
    <source>
        <dbReference type="Proteomes" id="UP001056384"/>
    </source>
</evidence>
<feature type="signal peptide" evidence="1">
    <location>
        <begin position="1"/>
        <end position="18"/>
    </location>
</feature>
<feature type="chain" id="PRO_5040196886" evidence="1">
    <location>
        <begin position="19"/>
        <end position="258"/>
    </location>
</feature>
<sequence length="258" mass="27410">MQYSSILLSALAATGTLAAPARRQVSTQVIDNSIRVGLQSLIREIGSGTTFNENHLPQPSGPTGSRGPYDTVSLSLGADILNPALRCQILDTAQNPIVVVRGENVDITFADGGNGPWTFRDGENEVSQIICDPAFVKGVAPPPINADQDLTVRIQLSDGNLARQIEFDEAGLVRESKHSPDSVSVFNSVSLTVGEDVENQGLRCQILDAQHDPITLKRGENVDTTFADGGNGAWSFLEPGESQVSQIVCNPAFVKASA</sequence>
<organism evidence="2 3">
    <name type="scientific">Septoria linicola</name>
    <dbReference type="NCBI Taxonomy" id="215465"/>
    <lineage>
        <taxon>Eukaryota</taxon>
        <taxon>Fungi</taxon>
        <taxon>Dikarya</taxon>
        <taxon>Ascomycota</taxon>
        <taxon>Pezizomycotina</taxon>
        <taxon>Dothideomycetes</taxon>
        <taxon>Dothideomycetidae</taxon>
        <taxon>Mycosphaerellales</taxon>
        <taxon>Mycosphaerellaceae</taxon>
        <taxon>Septoria</taxon>
    </lineage>
</organism>
<keyword evidence="1" id="KW-0732">Signal</keyword>
<name>A0A9Q9ENH9_9PEZI</name>
<keyword evidence="3" id="KW-1185">Reference proteome</keyword>